<feature type="chain" id="PRO_5042537331" evidence="2">
    <location>
        <begin position="22"/>
        <end position="157"/>
    </location>
</feature>
<dbReference type="EMBL" id="MU839837">
    <property type="protein sequence ID" value="KAK1753404.1"/>
    <property type="molecule type" value="Genomic_DNA"/>
</dbReference>
<dbReference type="Proteomes" id="UP001239445">
    <property type="component" value="Unassembled WGS sequence"/>
</dbReference>
<keyword evidence="2" id="KW-0732">Signal</keyword>
<proteinExistence type="predicted"/>
<protein>
    <submittedName>
        <fullName evidence="3">Uncharacterized protein</fullName>
    </submittedName>
</protein>
<organism evidence="3 4">
    <name type="scientific">Echria macrotheca</name>
    <dbReference type="NCBI Taxonomy" id="438768"/>
    <lineage>
        <taxon>Eukaryota</taxon>
        <taxon>Fungi</taxon>
        <taxon>Dikarya</taxon>
        <taxon>Ascomycota</taxon>
        <taxon>Pezizomycotina</taxon>
        <taxon>Sordariomycetes</taxon>
        <taxon>Sordariomycetidae</taxon>
        <taxon>Sordariales</taxon>
        <taxon>Schizotheciaceae</taxon>
        <taxon>Echria</taxon>
    </lineage>
</organism>
<feature type="region of interest" description="Disordered" evidence="1">
    <location>
        <begin position="63"/>
        <end position="93"/>
    </location>
</feature>
<accession>A0AAJ0F9R8</accession>
<dbReference type="AlphaFoldDB" id="A0AAJ0F9R8"/>
<reference evidence="3" key="1">
    <citation type="submission" date="2023-06" db="EMBL/GenBank/DDBJ databases">
        <title>Genome-scale phylogeny and comparative genomics of the fungal order Sordariales.</title>
        <authorList>
            <consortium name="Lawrence Berkeley National Laboratory"/>
            <person name="Hensen N."/>
            <person name="Bonometti L."/>
            <person name="Westerberg I."/>
            <person name="Brannstrom I.O."/>
            <person name="Guillou S."/>
            <person name="Cros-Aarteil S."/>
            <person name="Calhoun S."/>
            <person name="Haridas S."/>
            <person name="Kuo A."/>
            <person name="Mondo S."/>
            <person name="Pangilinan J."/>
            <person name="Riley R."/>
            <person name="Labutti K."/>
            <person name="Andreopoulos B."/>
            <person name="Lipzen A."/>
            <person name="Chen C."/>
            <person name="Yanf M."/>
            <person name="Daum C."/>
            <person name="Ng V."/>
            <person name="Clum A."/>
            <person name="Steindorff A."/>
            <person name="Ohm R."/>
            <person name="Martin F."/>
            <person name="Silar P."/>
            <person name="Natvig D."/>
            <person name="Lalanne C."/>
            <person name="Gautier V."/>
            <person name="Ament-Velasquez S.L."/>
            <person name="Kruys A."/>
            <person name="Hutchinson M.I."/>
            <person name="Powell A.J."/>
            <person name="Barry K."/>
            <person name="Miller A.N."/>
            <person name="Grigoriev I.V."/>
            <person name="Debuchy R."/>
            <person name="Gladieux P."/>
            <person name="Thoren M.H."/>
            <person name="Johannesson H."/>
        </authorList>
    </citation>
    <scope>NUCLEOTIDE SEQUENCE</scope>
    <source>
        <strain evidence="3">PSN4</strain>
    </source>
</reference>
<sequence length="157" mass="16845">MFHHVLNLLFLALMCITPIVAHDFPDGRDFPEEKMGQAASLRMAKWRTLDFMPPGQRFKLGPGAIGEGSGGGGLKPAMLPDGPQPKGNGWPANPWQTGNTNAWTTPRFWRAHDTIAVVGVGPTAIPTPTAVWKTGFVTKVRVTDVTEVVDAEATGTA</sequence>
<evidence type="ECO:0000313" key="3">
    <source>
        <dbReference type="EMBL" id="KAK1753404.1"/>
    </source>
</evidence>
<feature type="signal peptide" evidence="2">
    <location>
        <begin position="1"/>
        <end position="21"/>
    </location>
</feature>
<name>A0AAJ0F9R8_9PEZI</name>
<comment type="caution">
    <text evidence="3">The sequence shown here is derived from an EMBL/GenBank/DDBJ whole genome shotgun (WGS) entry which is preliminary data.</text>
</comment>
<evidence type="ECO:0000256" key="1">
    <source>
        <dbReference type="SAM" id="MobiDB-lite"/>
    </source>
</evidence>
<keyword evidence="4" id="KW-1185">Reference proteome</keyword>
<evidence type="ECO:0000313" key="4">
    <source>
        <dbReference type="Proteomes" id="UP001239445"/>
    </source>
</evidence>
<feature type="compositionally biased region" description="Gly residues" evidence="1">
    <location>
        <begin position="63"/>
        <end position="74"/>
    </location>
</feature>
<evidence type="ECO:0000256" key="2">
    <source>
        <dbReference type="SAM" id="SignalP"/>
    </source>
</evidence>
<gene>
    <name evidence="3" type="ORF">QBC47DRAFT_42653</name>
</gene>